<keyword evidence="2" id="KW-1185">Reference proteome</keyword>
<gene>
    <name evidence="1" type="ORF">BpHYR1_054257</name>
</gene>
<sequence length="91" mass="11243">KIFIKFEFFGKILNFNIIHQESTQIHIYYKSMSFFCQFSDNYFLKHKRNDTRRDICHILNKVFITLDISFEFLKYLKSLDFFEKAFENMNC</sequence>
<reference evidence="1 2" key="1">
    <citation type="journal article" date="2018" name="Sci. Rep.">
        <title>Genomic signatures of local adaptation to the degree of environmental predictability in rotifers.</title>
        <authorList>
            <person name="Franch-Gras L."/>
            <person name="Hahn C."/>
            <person name="Garcia-Roger E.M."/>
            <person name="Carmona M.J."/>
            <person name="Serra M."/>
            <person name="Gomez A."/>
        </authorList>
    </citation>
    <scope>NUCLEOTIDE SEQUENCE [LARGE SCALE GENOMIC DNA]</scope>
    <source>
        <strain evidence="1">HYR1</strain>
    </source>
</reference>
<dbReference type="Proteomes" id="UP000276133">
    <property type="component" value="Unassembled WGS sequence"/>
</dbReference>
<protein>
    <submittedName>
        <fullName evidence="1">Uncharacterized protein</fullName>
    </submittedName>
</protein>
<accession>A0A3M7T2I1</accession>
<feature type="non-terminal residue" evidence="1">
    <location>
        <position position="1"/>
    </location>
</feature>
<evidence type="ECO:0000313" key="1">
    <source>
        <dbReference type="EMBL" id="RNA42222.1"/>
    </source>
</evidence>
<dbReference type="EMBL" id="REGN01000397">
    <property type="protein sequence ID" value="RNA42222.1"/>
    <property type="molecule type" value="Genomic_DNA"/>
</dbReference>
<name>A0A3M7T2I1_BRAPC</name>
<comment type="caution">
    <text evidence="1">The sequence shown here is derived from an EMBL/GenBank/DDBJ whole genome shotgun (WGS) entry which is preliminary data.</text>
</comment>
<organism evidence="1 2">
    <name type="scientific">Brachionus plicatilis</name>
    <name type="common">Marine rotifer</name>
    <name type="synonym">Brachionus muelleri</name>
    <dbReference type="NCBI Taxonomy" id="10195"/>
    <lineage>
        <taxon>Eukaryota</taxon>
        <taxon>Metazoa</taxon>
        <taxon>Spiralia</taxon>
        <taxon>Gnathifera</taxon>
        <taxon>Rotifera</taxon>
        <taxon>Eurotatoria</taxon>
        <taxon>Monogononta</taxon>
        <taxon>Pseudotrocha</taxon>
        <taxon>Ploima</taxon>
        <taxon>Brachionidae</taxon>
        <taxon>Brachionus</taxon>
    </lineage>
</organism>
<proteinExistence type="predicted"/>
<evidence type="ECO:0000313" key="2">
    <source>
        <dbReference type="Proteomes" id="UP000276133"/>
    </source>
</evidence>
<dbReference type="AlphaFoldDB" id="A0A3M7T2I1"/>